<evidence type="ECO:0000259" key="1">
    <source>
        <dbReference type="Pfam" id="PF03625"/>
    </source>
</evidence>
<dbReference type="Pfam" id="PF03625">
    <property type="entry name" value="DUF302"/>
    <property type="match status" value="1"/>
</dbReference>
<gene>
    <name evidence="2" type="ORF">FVP33_14255</name>
</gene>
<comment type="caution">
    <text evidence="2">The sequence shown here is derived from an EMBL/GenBank/DDBJ whole genome shotgun (WGS) entry which is preliminary data.</text>
</comment>
<dbReference type="PANTHER" id="PTHR38342:SF1">
    <property type="entry name" value="SLR5037 PROTEIN"/>
    <property type="match status" value="1"/>
</dbReference>
<dbReference type="Gene3D" id="3.30.310.70">
    <property type="entry name" value="TT1751-like domain"/>
    <property type="match status" value="1"/>
</dbReference>
<evidence type="ECO:0000313" key="2">
    <source>
        <dbReference type="EMBL" id="TXN29522.1"/>
    </source>
</evidence>
<protein>
    <submittedName>
        <fullName evidence="2">DUF302 domain-containing protein</fullName>
    </submittedName>
</protein>
<dbReference type="InterPro" id="IPR035923">
    <property type="entry name" value="TT1751-like_sf"/>
</dbReference>
<dbReference type="PANTHER" id="PTHR38342">
    <property type="entry name" value="SLR5037 PROTEIN"/>
    <property type="match status" value="1"/>
</dbReference>
<accession>A0A5C8UME6</accession>
<feature type="domain" description="DUF302" evidence="1">
    <location>
        <begin position="31"/>
        <end position="93"/>
    </location>
</feature>
<dbReference type="EMBL" id="VRMG01000009">
    <property type="protein sequence ID" value="TXN29522.1"/>
    <property type="molecule type" value="Genomic_DNA"/>
</dbReference>
<proteinExistence type="predicted"/>
<dbReference type="SUPFAM" id="SSF103247">
    <property type="entry name" value="TT1751-like"/>
    <property type="match status" value="1"/>
</dbReference>
<sequence length="127" mass="13483">MSLTLAGTFDDAVASVREALARQGFGIVSEIDMQQTLRNKLGVEIGRNLILGACNPSLAHLALEAEPSIGLLLPCNVVVRSAEGGIVVEMIDPRIMAELAENPEMTRVAGDVREKLSAALESLRSKA</sequence>
<dbReference type="Proteomes" id="UP000321379">
    <property type="component" value="Unassembled WGS sequence"/>
</dbReference>
<keyword evidence="3" id="KW-1185">Reference proteome</keyword>
<dbReference type="CDD" id="cd14797">
    <property type="entry name" value="DUF302"/>
    <property type="match status" value="1"/>
</dbReference>
<name>A0A5C8UME6_9MICO</name>
<organism evidence="2 3">
    <name type="scientific">Lacisediminihabitans profunda</name>
    <dbReference type="NCBI Taxonomy" id="2594790"/>
    <lineage>
        <taxon>Bacteria</taxon>
        <taxon>Bacillati</taxon>
        <taxon>Actinomycetota</taxon>
        <taxon>Actinomycetes</taxon>
        <taxon>Micrococcales</taxon>
        <taxon>Microbacteriaceae</taxon>
        <taxon>Lacisediminihabitans</taxon>
    </lineage>
</organism>
<dbReference type="PIRSF" id="PIRSF021774">
    <property type="entry name" value="UCP021774"/>
    <property type="match status" value="1"/>
</dbReference>
<dbReference type="InterPro" id="IPR005180">
    <property type="entry name" value="DUF302"/>
</dbReference>
<dbReference type="AlphaFoldDB" id="A0A5C8UME6"/>
<dbReference type="InterPro" id="IPR016796">
    <property type="entry name" value="UCP021774"/>
</dbReference>
<reference evidence="2 3" key="1">
    <citation type="submission" date="2019-08" db="EMBL/GenBank/DDBJ databases">
        <title>Bacterial whole genome sequence for Glaciihabitans sp. CHu50b-6-2.</title>
        <authorList>
            <person name="Jin L."/>
        </authorList>
    </citation>
    <scope>NUCLEOTIDE SEQUENCE [LARGE SCALE GENOMIC DNA]</scope>
    <source>
        <strain evidence="2 3">CHu50b-6-2</strain>
    </source>
</reference>
<evidence type="ECO:0000313" key="3">
    <source>
        <dbReference type="Proteomes" id="UP000321379"/>
    </source>
</evidence>